<name>A0A645HFF1_9ZZZZ</name>
<sequence>MERLHRGHASQVFGEEGLVAGAEEKLLIEPGTEHGHHDEAGDNDQREDAQGDEGELPAVGEHHREEDEQEG</sequence>
<proteinExistence type="predicted"/>
<evidence type="ECO:0000313" key="2">
    <source>
        <dbReference type="EMBL" id="MPN37112.1"/>
    </source>
</evidence>
<protein>
    <submittedName>
        <fullName evidence="2">Uncharacterized protein</fullName>
    </submittedName>
</protein>
<gene>
    <name evidence="2" type="ORF">SDC9_184628</name>
</gene>
<feature type="compositionally biased region" description="Basic and acidic residues" evidence="1">
    <location>
        <begin position="60"/>
        <end position="71"/>
    </location>
</feature>
<reference evidence="2" key="1">
    <citation type="submission" date="2019-08" db="EMBL/GenBank/DDBJ databases">
        <authorList>
            <person name="Kucharzyk K."/>
            <person name="Murdoch R.W."/>
            <person name="Higgins S."/>
            <person name="Loffler F."/>
        </authorList>
    </citation>
    <scope>NUCLEOTIDE SEQUENCE</scope>
</reference>
<feature type="compositionally biased region" description="Basic and acidic residues" evidence="1">
    <location>
        <begin position="28"/>
        <end position="49"/>
    </location>
</feature>
<evidence type="ECO:0000256" key="1">
    <source>
        <dbReference type="SAM" id="MobiDB-lite"/>
    </source>
</evidence>
<dbReference type="EMBL" id="VSSQ01091598">
    <property type="protein sequence ID" value="MPN37112.1"/>
    <property type="molecule type" value="Genomic_DNA"/>
</dbReference>
<accession>A0A645HFF1</accession>
<organism evidence="2">
    <name type="scientific">bioreactor metagenome</name>
    <dbReference type="NCBI Taxonomy" id="1076179"/>
    <lineage>
        <taxon>unclassified sequences</taxon>
        <taxon>metagenomes</taxon>
        <taxon>ecological metagenomes</taxon>
    </lineage>
</organism>
<comment type="caution">
    <text evidence="2">The sequence shown here is derived from an EMBL/GenBank/DDBJ whole genome shotgun (WGS) entry which is preliminary data.</text>
</comment>
<dbReference type="AlphaFoldDB" id="A0A645HFF1"/>
<feature type="region of interest" description="Disordered" evidence="1">
    <location>
        <begin position="28"/>
        <end position="71"/>
    </location>
</feature>